<dbReference type="EnsemblMetazoa" id="tetur14g01050.1">
    <property type="protein sequence ID" value="tetur14g01050.1"/>
    <property type="gene ID" value="tetur14g01050"/>
</dbReference>
<proteinExistence type="predicted"/>
<dbReference type="HOGENOM" id="CLU_1995514_0_0_1"/>
<accession>T1KL40</accession>
<evidence type="ECO:0000313" key="2">
    <source>
        <dbReference type="Proteomes" id="UP000015104"/>
    </source>
</evidence>
<sequence length="125" mass="13697">MNQSLWKSLCQKFEKSFSTLLMTIMKLLEYKSKSISSTILGFTSIIFTTLFSTSLSLSLSSSPLSSFASTHLSTLPYTHQTDGLSSSKFCAKPSYLPTPTSLTALASFPGSGNTWIRYLIQQSSV</sequence>
<reference evidence="2" key="1">
    <citation type="submission" date="2011-08" db="EMBL/GenBank/DDBJ databases">
        <authorList>
            <person name="Rombauts S."/>
        </authorList>
    </citation>
    <scope>NUCLEOTIDE SEQUENCE</scope>
    <source>
        <strain evidence="2">London</strain>
    </source>
</reference>
<evidence type="ECO:0000313" key="1">
    <source>
        <dbReference type="EnsemblMetazoa" id="tetur14g01050.1"/>
    </source>
</evidence>
<name>T1KL40_TETUR</name>
<organism evidence="1 2">
    <name type="scientific">Tetranychus urticae</name>
    <name type="common">Two-spotted spider mite</name>
    <dbReference type="NCBI Taxonomy" id="32264"/>
    <lineage>
        <taxon>Eukaryota</taxon>
        <taxon>Metazoa</taxon>
        <taxon>Ecdysozoa</taxon>
        <taxon>Arthropoda</taxon>
        <taxon>Chelicerata</taxon>
        <taxon>Arachnida</taxon>
        <taxon>Acari</taxon>
        <taxon>Acariformes</taxon>
        <taxon>Trombidiformes</taxon>
        <taxon>Prostigmata</taxon>
        <taxon>Eleutherengona</taxon>
        <taxon>Raphignathae</taxon>
        <taxon>Tetranychoidea</taxon>
        <taxon>Tetranychidae</taxon>
        <taxon>Tetranychus</taxon>
    </lineage>
</organism>
<dbReference type="EMBL" id="CAEY01000206">
    <property type="status" value="NOT_ANNOTATED_CDS"/>
    <property type="molecule type" value="Genomic_DNA"/>
</dbReference>
<dbReference type="AlphaFoldDB" id="T1KL40"/>
<reference evidence="1" key="2">
    <citation type="submission" date="2015-06" db="UniProtKB">
        <authorList>
            <consortium name="EnsemblMetazoa"/>
        </authorList>
    </citation>
    <scope>IDENTIFICATION</scope>
</reference>
<keyword evidence="2" id="KW-1185">Reference proteome</keyword>
<protein>
    <submittedName>
        <fullName evidence="1">Uncharacterized protein</fullName>
    </submittedName>
</protein>
<dbReference type="Proteomes" id="UP000015104">
    <property type="component" value="Unassembled WGS sequence"/>
</dbReference>